<feature type="domain" description="SH3b" evidence="3">
    <location>
        <begin position="29"/>
        <end position="98"/>
    </location>
</feature>
<keyword evidence="2" id="KW-1133">Transmembrane helix</keyword>
<dbReference type="InterPro" id="IPR003646">
    <property type="entry name" value="SH3-like_bac-type"/>
</dbReference>
<feature type="transmembrane region" description="Helical" evidence="2">
    <location>
        <begin position="295"/>
        <end position="315"/>
    </location>
</feature>
<dbReference type="AlphaFoldDB" id="A0A1I5XN73"/>
<feature type="compositionally biased region" description="Acidic residues" evidence="1">
    <location>
        <begin position="99"/>
        <end position="136"/>
    </location>
</feature>
<dbReference type="Gene3D" id="2.30.30.40">
    <property type="entry name" value="SH3 Domains"/>
    <property type="match status" value="2"/>
</dbReference>
<dbReference type="EMBL" id="FOXO01000035">
    <property type="protein sequence ID" value="SFQ33398.1"/>
    <property type="molecule type" value="Genomic_DNA"/>
</dbReference>
<organism evidence="4 5">
    <name type="scientific">Butyrivibrio proteoclasticus</name>
    <dbReference type="NCBI Taxonomy" id="43305"/>
    <lineage>
        <taxon>Bacteria</taxon>
        <taxon>Bacillati</taxon>
        <taxon>Bacillota</taxon>
        <taxon>Clostridia</taxon>
        <taxon>Lachnospirales</taxon>
        <taxon>Lachnospiraceae</taxon>
        <taxon>Butyrivibrio</taxon>
    </lineage>
</organism>
<evidence type="ECO:0000256" key="2">
    <source>
        <dbReference type="SAM" id="Phobius"/>
    </source>
</evidence>
<feature type="domain" description="SH3b" evidence="3">
    <location>
        <begin position="161"/>
        <end position="227"/>
    </location>
</feature>
<feature type="region of interest" description="Disordered" evidence="1">
    <location>
        <begin position="99"/>
        <end position="162"/>
    </location>
</feature>
<dbReference type="RefSeq" id="WP_074891314.1">
    <property type="nucleotide sequence ID" value="NZ_FOXO01000035.1"/>
</dbReference>
<accession>A0A1I5XN73</accession>
<keyword evidence="2" id="KW-0472">Membrane</keyword>
<evidence type="ECO:0000259" key="3">
    <source>
        <dbReference type="SMART" id="SM00287"/>
    </source>
</evidence>
<name>A0A1I5XN73_9FIRM</name>
<keyword evidence="2" id="KW-0812">Transmembrane</keyword>
<proteinExistence type="predicted"/>
<dbReference type="PROSITE" id="PS51257">
    <property type="entry name" value="PROKAR_LIPOPROTEIN"/>
    <property type="match status" value="1"/>
</dbReference>
<feature type="compositionally biased region" description="Acidic residues" evidence="1">
    <location>
        <begin position="144"/>
        <end position="160"/>
    </location>
</feature>
<evidence type="ECO:0000313" key="4">
    <source>
        <dbReference type="EMBL" id="SFQ33398.1"/>
    </source>
</evidence>
<evidence type="ECO:0000256" key="1">
    <source>
        <dbReference type="SAM" id="MobiDB-lite"/>
    </source>
</evidence>
<dbReference type="SMART" id="SM00287">
    <property type="entry name" value="SH3b"/>
    <property type="match status" value="2"/>
</dbReference>
<keyword evidence="5" id="KW-1185">Reference proteome</keyword>
<gene>
    <name evidence="4" type="ORF">SAMN04487928_1357</name>
</gene>
<reference evidence="5" key="1">
    <citation type="submission" date="2016-10" db="EMBL/GenBank/DDBJ databases">
        <authorList>
            <person name="Varghese N."/>
            <person name="Submissions S."/>
        </authorList>
    </citation>
    <scope>NUCLEOTIDE SEQUENCE [LARGE SCALE GENOMIC DNA]</scope>
    <source>
        <strain evidence="5">P18</strain>
    </source>
</reference>
<sequence>MKRILSHIYIALIISCGLFVVCPKMVVEAKEYTISGQTSQKLYESGSENSKAVANVIPGNTFTILETVKDSQGRNWHHVSLPSGVEGYIIASKVIEVEEQAEQQVSTDEESSDGDSQEEEQQDQENVEEIQEEQEGEENHQETEDTDNNEEATEEAEDEGLANISVKILSNSNLRDEPSLDGNILIVIPGGVTIKPLEKIESGNFYWYRLTYLTQTGFIRADAVEEVMEEAEENEEITEVVTEASSSAISKPMIMSSSGASTVSYEDSYDRRHKWDNNEIAVTDEKIANKRILDIYTFIFLIFASALMIVGIFLLESATRSMRKSSQKDKKRRKKH</sequence>
<protein>
    <recommendedName>
        <fullName evidence="3">SH3b domain-containing protein</fullName>
    </recommendedName>
</protein>
<dbReference type="Proteomes" id="UP000182624">
    <property type="component" value="Unassembled WGS sequence"/>
</dbReference>
<evidence type="ECO:0000313" key="5">
    <source>
        <dbReference type="Proteomes" id="UP000182624"/>
    </source>
</evidence>